<comment type="caution">
    <text evidence="2">The sequence shown here is derived from an EMBL/GenBank/DDBJ whole genome shotgun (WGS) entry which is preliminary data.</text>
</comment>
<dbReference type="SUPFAM" id="SSF55785">
    <property type="entry name" value="PYP-like sensor domain (PAS domain)"/>
    <property type="match status" value="1"/>
</dbReference>
<protein>
    <submittedName>
        <fullName evidence="2">PAS domain-containing protein</fullName>
    </submittedName>
</protein>
<feature type="domain" description="PAS" evidence="1">
    <location>
        <begin position="269"/>
        <end position="340"/>
    </location>
</feature>
<evidence type="ECO:0000313" key="2">
    <source>
        <dbReference type="EMBL" id="NEY90327.1"/>
    </source>
</evidence>
<dbReference type="EMBL" id="JAAIVJ010000003">
    <property type="protein sequence ID" value="NEY90327.1"/>
    <property type="molecule type" value="Genomic_DNA"/>
</dbReference>
<dbReference type="InterPro" id="IPR000014">
    <property type="entry name" value="PAS"/>
</dbReference>
<dbReference type="AlphaFoldDB" id="A0A6M0QSB9"/>
<keyword evidence="3" id="KW-1185">Reference proteome</keyword>
<name>A0A6M0QSB9_9RHOB</name>
<sequence length="528" mass="57570">MDWLFALALVLIAFVAAIAGLLVVSALQGAPKPPGHSVFADAAQAGEAGTVFLFDGETLVDATPGARQILATSRARGGNWLRLIGFLSQYFPDIETRLRRIETEGQVLLDGRTAQDKPLLLSAALQGGLTRIALTDPALDGRPMMTDALAHFALTQEVEQLREVLAKAPMLIWRETGAGDIVWANGAYLLKAIAALSPGKELGWPLPRLFERLASQEAARGQRAAVTVQGEGTAWYDLYGMSGGEERLNFALPADAAVNAEAALRDFMQTLTKTFAQLPTGLAIFDRQRQLQLFNPALLDLTGLPAEFLSMRPSLVSVLDALRDRKMIPEPKDYRSWRRQLVEMEKAAASGLYEETWNLPDGQTFRVIGRPHPNGALALMIEDITNEVSRSRRYRSDLELGQAVIDEMDEAVAVFSASGQLVMSNLAYSALWSHAPEEDIQNDSIRAIAGHWRSMSAPAGLWSEAEEFISTVGNRICWTAETRLLDGRLLSCRFAPLSGGATLAAFRTLDPVEMARPVRSESDALKSA</sequence>
<evidence type="ECO:0000313" key="3">
    <source>
        <dbReference type="Proteomes" id="UP000477782"/>
    </source>
</evidence>
<dbReference type="InterPro" id="IPR035965">
    <property type="entry name" value="PAS-like_dom_sf"/>
</dbReference>
<feature type="domain" description="PAS" evidence="1">
    <location>
        <begin position="399"/>
        <end position="466"/>
    </location>
</feature>
<dbReference type="SMART" id="SM00091">
    <property type="entry name" value="PAS"/>
    <property type="match status" value="3"/>
</dbReference>
<feature type="domain" description="PAS" evidence="1">
    <location>
        <begin position="159"/>
        <end position="227"/>
    </location>
</feature>
<gene>
    <name evidence="2" type="ORF">G4Z14_08440</name>
</gene>
<dbReference type="Pfam" id="PF12860">
    <property type="entry name" value="PAS_7"/>
    <property type="match status" value="1"/>
</dbReference>
<organism evidence="2 3">
    <name type="scientific">Tabrizicola oligotrophica</name>
    <dbReference type="NCBI Taxonomy" id="2710650"/>
    <lineage>
        <taxon>Bacteria</taxon>
        <taxon>Pseudomonadati</taxon>
        <taxon>Pseudomonadota</taxon>
        <taxon>Alphaproteobacteria</taxon>
        <taxon>Rhodobacterales</taxon>
        <taxon>Paracoccaceae</taxon>
        <taxon>Tabrizicola</taxon>
    </lineage>
</organism>
<dbReference type="Proteomes" id="UP000477782">
    <property type="component" value="Unassembled WGS sequence"/>
</dbReference>
<evidence type="ECO:0000259" key="1">
    <source>
        <dbReference type="SMART" id="SM00091"/>
    </source>
</evidence>
<reference evidence="2 3" key="1">
    <citation type="submission" date="2020-02" db="EMBL/GenBank/DDBJ databases">
        <authorList>
            <person name="Chen W.-M."/>
        </authorList>
    </citation>
    <scope>NUCLEOTIDE SEQUENCE [LARGE SCALE GENOMIC DNA]</scope>
    <source>
        <strain evidence="2 3">KMS-5</strain>
    </source>
</reference>
<accession>A0A6M0QSB9</accession>
<dbReference type="RefSeq" id="WP_164624644.1">
    <property type="nucleotide sequence ID" value="NZ_JAAIVJ010000003.1"/>
</dbReference>
<dbReference type="Gene3D" id="3.30.450.20">
    <property type="entry name" value="PAS domain"/>
    <property type="match status" value="1"/>
</dbReference>
<proteinExistence type="predicted"/>